<dbReference type="Proteomes" id="UP000594261">
    <property type="component" value="Chromosome 2"/>
</dbReference>
<keyword evidence="1" id="KW-0812">Transmembrane</keyword>
<name>A0A7N2KXM6_QUELO</name>
<sequence>MGVVSNKIERENLKPGDHIYSWRLAYAYSHHGSVFLIFLVYFVLTTLITNFDGNFTTISETGVTFVGHTSPLFQERTQYKKTDKVYMAPLN</sequence>
<evidence type="ECO:0000313" key="2">
    <source>
        <dbReference type="EnsemblPlants" id="QL02p055102:mrna"/>
    </source>
</evidence>
<dbReference type="PANTHER" id="PTHR46137:SF3">
    <property type="entry name" value="OS05G0310600 PROTEIN"/>
    <property type="match status" value="1"/>
</dbReference>
<proteinExistence type="predicted"/>
<protein>
    <submittedName>
        <fullName evidence="2">Uncharacterized protein</fullName>
    </submittedName>
</protein>
<keyword evidence="1" id="KW-0472">Membrane</keyword>
<evidence type="ECO:0000256" key="1">
    <source>
        <dbReference type="SAM" id="Phobius"/>
    </source>
</evidence>
<reference evidence="2" key="2">
    <citation type="submission" date="2021-01" db="UniProtKB">
        <authorList>
            <consortium name="EnsemblPlants"/>
        </authorList>
    </citation>
    <scope>IDENTIFICATION</scope>
</reference>
<accession>A0A7N2KXM6</accession>
<organism evidence="2 3">
    <name type="scientific">Quercus lobata</name>
    <name type="common">Valley oak</name>
    <dbReference type="NCBI Taxonomy" id="97700"/>
    <lineage>
        <taxon>Eukaryota</taxon>
        <taxon>Viridiplantae</taxon>
        <taxon>Streptophyta</taxon>
        <taxon>Embryophyta</taxon>
        <taxon>Tracheophyta</taxon>
        <taxon>Spermatophyta</taxon>
        <taxon>Magnoliopsida</taxon>
        <taxon>eudicotyledons</taxon>
        <taxon>Gunneridae</taxon>
        <taxon>Pentapetalae</taxon>
        <taxon>rosids</taxon>
        <taxon>fabids</taxon>
        <taxon>Fagales</taxon>
        <taxon>Fagaceae</taxon>
        <taxon>Quercus</taxon>
    </lineage>
</organism>
<keyword evidence="1" id="KW-1133">Transmembrane helix</keyword>
<dbReference type="PANTHER" id="PTHR46137">
    <property type="entry name" value="OS05G0310600 PROTEIN"/>
    <property type="match status" value="1"/>
</dbReference>
<keyword evidence="3" id="KW-1185">Reference proteome</keyword>
<dbReference type="AlphaFoldDB" id="A0A7N2KXM6"/>
<dbReference type="Gramene" id="QL02p055102:mrna">
    <property type="protein sequence ID" value="QL02p055102:mrna"/>
    <property type="gene ID" value="QL02p055102"/>
</dbReference>
<feature type="transmembrane region" description="Helical" evidence="1">
    <location>
        <begin position="25"/>
        <end position="44"/>
    </location>
</feature>
<dbReference type="InParanoid" id="A0A7N2KXM6"/>
<evidence type="ECO:0000313" key="3">
    <source>
        <dbReference type="Proteomes" id="UP000594261"/>
    </source>
</evidence>
<reference evidence="3" key="1">
    <citation type="journal article" date="2016" name="G3 (Bethesda)">
        <title>First Draft Assembly and Annotation of the Genome of a California Endemic Oak Quercus lobata Nee (Fagaceae).</title>
        <authorList>
            <person name="Sork V.L."/>
            <person name="Fitz-Gibbon S.T."/>
            <person name="Puiu D."/>
            <person name="Crepeau M."/>
            <person name="Gugger P.F."/>
            <person name="Sherman R."/>
            <person name="Stevens K."/>
            <person name="Langley C.H."/>
            <person name="Pellegrini M."/>
            <person name="Salzberg S.L."/>
        </authorList>
    </citation>
    <scope>NUCLEOTIDE SEQUENCE [LARGE SCALE GENOMIC DNA]</scope>
    <source>
        <strain evidence="3">cv. SW786</strain>
    </source>
</reference>
<dbReference type="EnsemblPlants" id="QL02p055102:mrna">
    <property type="protein sequence ID" value="QL02p055102:mrna"/>
    <property type="gene ID" value="QL02p055102"/>
</dbReference>